<dbReference type="Pfam" id="PF02522">
    <property type="entry name" value="Antibiotic_NAT"/>
    <property type="match status" value="1"/>
</dbReference>
<dbReference type="SUPFAM" id="SSF110710">
    <property type="entry name" value="TTHA0583/YokD-like"/>
    <property type="match status" value="1"/>
</dbReference>
<comment type="caution">
    <text evidence="5">The sequence shown here is derived from an EMBL/GenBank/DDBJ whole genome shotgun (WGS) entry which is preliminary data.</text>
</comment>
<evidence type="ECO:0000256" key="2">
    <source>
        <dbReference type="ARBA" id="ARBA00022679"/>
    </source>
</evidence>
<evidence type="ECO:0000313" key="6">
    <source>
        <dbReference type="Proteomes" id="UP000295136"/>
    </source>
</evidence>
<dbReference type="EC" id="2.3.1.-" evidence="4"/>
<dbReference type="GO" id="GO:0046677">
    <property type="term" value="P:response to antibiotic"/>
    <property type="evidence" value="ECO:0007669"/>
    <property type="project" value="UniProtKB-KW"/>
</dbReference>
<keyword evidence="3 4" id="KW-0012">Acyltransferase</keyword>
<dbReference type="AlphaFoldDB" id="A0A4R5FRP7"/>
<dbReference type="InterPro" id="IPR003679">
    <property type="entry name" value="Amioglycoside_AcTrfase"/>
</dbReference>
<dbReference type="PANTHER" id="PTHR11104:SF0">
    <property type="entry name" value="SPBETA PROPHAGE-DERIVED AMINOGLYCOSIDE N(3')-ACETYLTRANSFERASE-LIKE PROTEIN YOKD"/>
    <property type="match status" value="1"/>
</dbReference>
<evidence type="ECO:0000256" key="3">
    <source>
        <dbReference type="ARBA" id="ARBA00023315"/>
    </source>
</evidence>
<dbReference type="InterPro" id="IPR028345">
    <property type="entry name" value="Antibiotic_NAT-like"/>
</dbReference>
<keyword evidence="2 4" id="KW-0808">Transferase</keyword>
<sequence length="263" mass="27749">MRFAHLTNALEALGLRSGQVVLVHSSLSSLGHIDGGAGAVVSALRGALGPDGTLVVPTGTSANSDTSPLHRAAIAGMSAEQVAAYRARMPAYDPATTPTDAMGRIPEHVRTLAKAQRSAHPQTSFAAVGPLAAKIVDGHARDCLLGERSPLAKLYDVGATVLLLGVGYDKCTAFHLAEYRYTKRPPRRTYRAVVDDGAGRTWCAFEDVALDDSDFAVVGASFERTGAVRVGRVGRARARLFSLPDAVDHAARWFAAHRPARSG</sequence>
<comment type="catalytic activity">
    <reaction evidence="4">
        <text>a 2-deoxystreptamine antibiotic + acetyl-CoA = an N(3)-acetyl-2-deoxystreptamine antibiotic + CoA + H(+)</text>
        <dbReference type="Rhea" id="RHEA:12665"/>
        <dbReference type="ChEBI" id="CHEBI:15378"/>
        <dbReference type="ChEBI" id="CHEBI:57287"/>
        <dbReference type="ChEBI" id="CHEBI:57288"/>
        <dbReference type="ChEBI" id="CHEBI:57921"/>
        <dbReference type="ChEBI" id="CHEBI:77452"/>
        <dbReference type="EC" id="2.3.1.81"/>
    </reaction>
</comment>
<dbReference type="GO" id="GO:0046353">
    <property type="term" value="F:aminoglycoside 3-N-acetyltransferase activity"/>
    <property type="evidence" value="ECO:0007669"/>
    <property type="project" value="UniProtKB-EC"/>
</dbReference>
<dbReference type="Proteomes" id="UP000295136">
    <property type="component" value="Unassembled WGS sequence"/>
</dbReference>
<evidence type="ECO:0000256" key="1">
    <source>
        <dbReference type="ARBA" id="ARBA00006383"/>
    </source>
</evidence>
<evidence type="ECO:0000256" key="4">
    <source>
        <dbReference type="RuleBase" id="RU365031"/>
    </source>
</evidence>
<gene>
    <name evidence="5" type="ORF">E1295_12930</name>
</gene>
<keyword evidence="4" id="KW-0046">Antibiotic resistance</keyword>
<proteinExistence type="inferred from homology"/>
<dbReference type="EMBL" id="SMLD01000026">
    <property type="protein sequence ID" value="TDE55841.1"/>
    <property type="molecule type" value="Genomic_DNA"/>
</dbReference>
<organism evidence="5 6">
    <name type="scientific">Nonomuraea mesophila</name>
    <dbReference type="NCBI Taxonomy" id="2530382"/>
    <lineage>
        <taxon>Bacteria</taxon>
        <taxon>Bacillati</taxon>
        <taxon>Actinomycetota</taxon>
        <taxon>Actinomycetes</taxon>
        <taxon>Streptosporangiales</taxon>
        <taxon>Streptosporangiaceae</taxon>
        <taxon>Nonomuraea</taxon>
    </lineage>
</organism>
<accession>A0A4R5FRP7</accession>
<reference evidence="5 6" key="1">
    <citation type="submission" date="2019-03" db="EMBL/GenBank/DDBJ databases">
        <title>Draft genome sequences of novel Actinobacteria.</title>
        <authorList>
            <person name="Sahin N."/>
            <person name="Ay H."/>
            <person name="Saygin H."/>
        </authorList>
    </citation>
    <scope>NUCLEOTIDE SEQUENCE [LARGE SCALE GENOMIC DNA]</scope>
    <source>
        <strain evidence="5 6">6K102</strain>
    </source>
</reference>
<comment type="similarity">
    <text evidence="1 4">Belongs to the antibiotic N-acetyltransferase family.</text>
</comment>
<dbReference type="PANTHER" id="PTHR11104">
    <property type="entry name" value="AMINOGLYCOSIDE N3-ACETYLTRANSFERASE"/>
    <property type="match status" value="1"/>
</dbReference>
<name>A0A4R5FRP7_9ACTN</name>
<evidence type="ECO:0000313" key="5">
    <source>
        <dbReference type="EMBL" id="TDE55841.1"/>
    </source>
</evidence>
<protein>
    <recommendedName>
        <fullName evidence="4">Aminoglycoside N(3)-acetyltransferase</fullName>
        <ecNumber evidence="4">2.3.1.-</ecNumber>
    </recommendedName>
</protein>
<keyword evidence="6" id="KW-1185">Reference proteome</keyword>